<evidence type="ECO:0000313" key="1">
    <source>
        <dbReference type="EMBL" id="GEM00869.1"/>
    </source>
</evidence>
<evidence type="ECO:0000313" key="2">
    <source>
        <dbReference type="EMBL" id="SFO95454.1"/>
    </source>
</evidence>
<dbReference type="EMBL" id="FOXC01000002">
    <property type="protein sequence ID" value="SFO95454.1"/>
    <property type="molecule type" value="Genomic_DNA"/>
</dbReference>
<dbReference type="Proteomes" id="UP000321547">
    <property type="component" value="Unassembled WGS sequence"/>
</dbReference>
<protein>
    <submittedName>
        <fullName evidence="2">Uncharacterized protein</fullName>
    </submittedName>
</protein>
<dbReference type="Proteomes" id="UP000242243">
    <property type="component" value="Unassembled WGS sequence"/>
</dbReference>
<dbReference type="InterPro" id="IPR059211">
    <property type="entry name" value="BOW99_gp33-like"/>
</dbReference>
<dbReference type="RefSeq" id="WP_159430077.1">
    <property type="nucleotide sequence ID" value="NZ_BJWI01000002.1"/>
</dbReference>
<dbReference type="STRING" id="306540.SAMN05421839_10223"/>
<evidence type="ECO:0000313" key="4">
    <source>
        <dbReference type="Proteomes" id="UP000321547"/>
    </source>
</evidence>
<proteinExistence type="predicted"/>
<evidence type="ECO:0000313" key="3">
    <source>
        <dbReference type="Proteomes" id="UP000242243"/>
    </source>
</evidence>
<organism evidence="2 3">
    <name type="scientific">Halolactibacillus halophilus</name>
    <dbReference type="NCBI Taxonomy" id="306540"/>
    <lineage>
        <taxon>Bacteria</taxon>
        <taxon>Bacillati</taxon>
        <taxon>Bacillota</taxon>
        <taxon>Bacilli</taxon>
        <taxon>Bacillales</taxon>
        <taxon>Bacillaceae</taxon>
        <taxon>Halolactibacillus</taxon>
    </lineage>
</organism>
<dbReference type="NCBIfam" id="NF047423">
    <property type="entry name" value="BOW99_gp33_fam"/>
    <property type="match status" value="1"/>
</dbReference>
<name>A0A1I5LDK5_9BACI</name>
<keyword evidence="4" id="KW-1185">Reference proteome</keyword>
<sequence length="53" mass="6084">MIKIKHVMADGTVRDSIDGYVVPLNDRTKRAYELLARKAEQNEHRTTLSKARS</sequence>
<gene>
    <name evidence="1" type="ORF">HHA03_04010</name>
    <name evidence="2" type="ORF">SAMN05421839_10223</name>
</gene>
<accession>A0A1I5LDK5</accession>
<reference evidence="2 3" key="1">
    <citation type="submission" date="2016-10" db="EMBL/GenBank/DDBJ databases">
        <authorList>
            <person name="de Groot N.N."/>
        </authorList>
    </citation>
    <scope>NUCLEOTIDE SEQUENCE [LARGE SCALE GENOMIC DNA]</scope>
    <source>
        <strain evidence="2 3">DSM 17073</strain>
    </source>
</reference>
<reference evidence="1 4" key="2">
    <citation type="submission" date="2019-07" db="EMBL/GenBank/DDBJ databases">
        <title>Whole genome shotgun sequence of Halolactibacillus halophilus NBRC 100868.</title>
        <authorList>
            <person name="Hosoyama A."/>
            <person name="Uohara A."/>
            <person name="Ohji S."/>
            <person name="Ichikawa N."/>
        </authorList>
    </citation>
    <scope>NUCLEOTIDE SEQUENCE [LARGE SCALE GENOMIC DNA]</scope>
    <source>
        <strain evidence="1 4">NBRC 100868</strain>
    </source>
</reference>
<dbReference type="AlphaFoldDB" id="A0A1I5LDK5"/>
<dbReference type="EMBL" id="BJWI01000002">
    <property type="protein sequence ID" value="GEM00869.1"/>
    <property type="molecule type" value="Genomic_DNA"/>
</dbReference>
<dbReference type="OrthoDB" id="9988261at2"/>